<dbReference type="SUPFAM" id="SSF56801">
    <property type="entry name" value="Acetyl-CoA synthetase-like"/>
    <property type="match status" value="1"/>
</dbReference>
<dbReference type="GO" id="GO:0006631">
    <property type="term" value="P:fatty acid metabolic process"/>
    <property type="evidence" value="ECO:0007669"/>
    <property type="project" value="TreeGrafter"/>
</dbReference>
<evidence type="ECO:0000256" key="1">
    <source>
        <dbReference type="ARBA" id="ARBA00006432"/>
    </source>
</evidence>
<protein>
    <submittedName>
        <fullName evidence="3">AMP-dependent synthetase and ligase</fullName>
    </submittedName>
</protein>
<name>Q477T2_DECAR</name>
<evidence type="ECO:0000313" key="3">
    <source>
        <dbReference type="EMBL" id="AAZ48899.1"/>
    </source>
</evidence>
<gene>
    <name evidence="3" type="ordered locus">Daro_4173</name>
</gene>
<dbReference type="KEGG" id="dar:Daro_4173"/>
<dbReference type="EMBL" id="CP000089">
    <property type="protein sequence ID" value="AAZ48899.1"/>
    <property type="molecule type" value="Genomic_DNA"/>
</dbReference>
<dbReference type="HOGENOM" id="CLU_026234_2_0_4"/>
<dbReference type="Pfam" id="PF00501">
    <property type="entry name" value="AMP-binding"/>
    <property type="match status" value="1"/>
</dbReference>
<proteinExistence type="inferred from homology"/>
<dbReference type="InterPro" id="IPR042099">
    <property type="entry name" value="ANL_N_sf"/>
</dbReference>
<accession>Q477T2</accession>
<dbReference type="Gene3D" id="3.40.50.12780">
    <property type="entry name" value="N-terminal domain of ligase-like"/>
    <property type="match status" value="1"/>
</dbReference>
<dbReference type="PANTHER" id="PTHR43201:SF8">
    <property type="entry name" value="ACYL-COA SYNTHETASE FAMILY MEMBER 3"/>
    <property type="match status" value="1"/>
</dbReference>
<dbReference type="PANTHER" id="PTHR43201">
    <property type="entry name" value="ACYL-COA SYNTHETASE"/>
    <property type="match status" value="1"/>
</dbReference>
<feature type="domain" description="AMP-dependent synthetase/ligase" evidence="2">
    <location>
        <begin position="121"/>
        <end position="332"/>
    </location>
</feature>
<reference evidence="3" key="1">
    <citation type="submission" date="2005-08" db="EMBL/GenBank/DDBJ databases">
        <title>Complete sequence of Dechloromonas aromatica RCB.</title>
        <authorList>
            <person name="Salinero K.K."/>
            <person name="Copeland A."/>
            <person name="Lucas S."/>
            <person name="Lapidus A."/>
            <person name="Barry K."/>
            <person name="Detter J.C."/>
            <person name="Glavina T."/>
            <person name="Hammon N."/>
            <person name="Israni S."/>
            <person name="Pitluck S."/>
            <person name="Di Bartolo G."/>
            <person name="Trong S."/>
            <person name="Schmutz J."/>
            <person name="Larimer F."/>
            <person name="Land M."/>
            <person name="Ivanova N."/>
            <person name="Richardson P."/>
        </authorList>
    </citation>
    <scope>NUCLEOTIDE SEQUENCE</scope>
    <source>
        <strain evidence="3">RCB</strain>
    </source>
</reference>
<keyword evidence="3" id="KW-0436">Ligase</keyword>
<sequence>MTSAPLLAHKDPEAVFAWRPDGPVSVGEYLADAAALAGQLPATGYLLNLCHDRYRFAVGFAAGLLRGMTSLQPSSQSAETLRRLQADYPGLVCLCDGETETLDLPRLDFPNLAVPRGEFLQGADNRKNEPKTEFSAPQIPADHVAAILFTSGSTGLPQAQPKTWGKLVQNGRAEAIALGLERQPHAIVGTVPVQHSYGFESTFLLALHGGGAFWAGKPFFPQDIATALDAVPQPRLLVTTPFHLSTLLAAGLDLPPVDLLLSATAPLSTTLAAEAEARTGAPLLEIYGSTESGQLASRRTTDGPVWTLLPGVRLETADDRTIACGDHVEGRVALSDLIELLPEHRFLLHGRHADLINIAGKRTSLAYLNHQLGAVPGVIDGTFFLPDEAGPDGITRLTAFVVAPGLSARQVTIALRERIDAIFLPRPLVLVDELPRNSTGKLPRGELQALYAEKVSHG</sequence>
<dbReference type="eggNOG" id="COG0318">
    <property type="taxonomic scope" value="Bacteria"/>
</dbReference>
<organism evidence="3">
    <name type="scientific">Dechloromonas aromatica (strain RCB)</name>
    <dbReference type="NCBI Taxonomy" id="159087"/>
    <lineage>
        <taxon>Bacteria</taxon>
        <taxon>Pseudomonadati</taxon>
        <taxon>Pseudomonadota</taxon>
        <taxon>Betaproteobacteria</taxon>
        <taxon>Rhodocyclales</taxon>
        <taxon>Azonexaceae</taxon>
        <taxon>Dechloromonas</taxon>
    </lineage>
</organism>
<dbReference type="STRING" id="159087.Daro_4173"/>
<dbReference type="InterPro" id="IPR000873">
    <property type="entry name" value="AMP-dep_synth/lig_dom"/>
</dbReference>
<dbReference type="GO" id="GO:0031956">
    <property type="term" value="F:medium-chain fatty acid-CoA ligase activity"/>
    <property type="evidence" value="ECO:0007669"/>
    <property type="project" value="TreeGrafter"/>
</dbReference>
<dbReference type="Gene3D" id="3.30.300.30">
    <property type="match status" value="1"/>
</dbReference>
<evidence type="ECO:0000259" key="2">
    <source>
        <dbReference type="Pfam" id="PF00501"/>
    </source>
</evidence>
<dbReference type="InterPro" id="IPR045851">
    <property type="entry name" value="AMP-bd_C_sf"/>
</dbReference>
<dbReference type="AlphaFoldDB" id="Q477T2"/>
<comment type="similarity">
    <text evidence="1">Belongs to the ATP-dependent AMP-binding enzyme family.</text>
</comment>